<name>A0A552U8C8_9SPHN</name>
<evidence type="ECO:0000313" key="2">
    <source>
        <dbReference type="EMBL" id="TRW14472.1"/>
    </source>
</evidence>
<dbReference type="GO" id="GO:0004185">
    <property type="term" value="F:serine-type carboxypeptidase activity"/>
    <property type="evidence" value="ECO:0007669"/>
    <property type="project" value="InterPro"/>
</dbReference>
<keyword evidence="3" id="KW-1185">Reference proteome</keyword>
<dbReference type="Gene3D" id="3.40.50.1820">
    <property type="entry name" value="alpha/beta hydrolase"/>
    <property type="match status" value="1"/>
</dbReference>
<dbReference type="AlphaFoldDB" id="A0A552U8C8"/>
<dbReference type="RefSeq" id="WP_144237677.1">
    <property type="nucleotide sequence ID" value="NZ_VJWA01000002.1"/>
</dbReference>
<dbReference type="InterPro" id="IPR029058">
    <property type="entry name" value="AB_hydrolase_fold"/>
</dbReference>
<dbReference type="SUPFAM" id="SSF53474">
    <property type="entry name" value="alpha/beta-Hydrolases"/>
    <property type="match status" value="1"/>
</dbReference>
<organism evidence="2 3">
    <name type="scientific">Glacieibacterium frigidum</name>
    <dbReference type="NCBI Taxonomy" id="2593303"/>
    <lineage>
        <taxon>Bacteria</taxon>
        <taxon>Pseudomonadati</taxon>
        <taxon>Pseudomonadota</taxon>
        <taxon>Alphaproteobacteria</taxon>
        <taxon>Sphingomonadales</taxon>
        <taxon>Sphingosinicellaceae</taxon>
        <taxon>Glacieibacterium</taxon>
    </lineage>
</organism>
<feature type="chain" id="PRO_5021992880" evidence="1">
    <location>
        <begin position="23"/>
        <end position="501"/>
    </location>
</feature>
<reference evidence="2 3" key="1">
    <citation type="submission" date="2019-07" db="EMBL/GenBank/DDBJ databases">
        <title>Novel species isolated from glacier.</title>
        <authorList>
            <person name="Liu Q."/>
            <person name="Xin Y.-H."/>
        </authorList>
    </citation>
    <scope>NUCLEOTIDE SEQUENCE [LARGE SCALE GENOMIC DNA]</scope>
    <source>
        <strain evidence="2 3">LB1R16</strain>
    </source>
</reference>
<dbReference type="OrthoDB" id="9770107at2"/>
<protein>
    <submittedName>
        <fullName evidence="2">Uncharacterized protein</fullName>
    </submittedName>
</protein>
<dbReference type="GO" id="GO:0006508">
    <property type="term" value="P:proteolysis"/>
    <property type="evidence" value="ECO:0007669"/>
    <property type="project" value="InterPro"/>
</dbReference>
<accession>A0A552U8C8</accession>
<dbReference type="InterPro" id="IPR001563">
    <property type="entry name" value="Peptidase_S10"/>
</dbReference>
<dbReference type="Pfam" id="PF00450">
    <property type="entry name" value="Peptidase_S10"/>
    <property type="match status" value="1"/>
</dbReference>
<dbReference type="EMBL" id="VJWA01000002">
    <property type="protein sequence ID" value="TRW14472.1"/>
    <property type="molecule type" value="Genomic_DNA"/>
</dbReference>
<sequence>MTLSQAIGLFVFLLVSPAGVSAQNTDEAVVERAHQLRLGGELLRYKSYSGRIPIRVGGTDTPRAHMFYVAYRVTPKIGEVRPLTIIWNGGPGGSMMSMLMGGQGPKRTDAGTVIDNDDTLLGDTDLLYIDAVGSGFSRLATPDDAAAFYQTRGDNDAFVECILGWRRLFAAEDQTIYLAGVSWGAYRVAAVAHALTIRGVAVGGGAAMAGRNGLARPGAETRFAPLGIVHYPRVAALHGRLAPSLGPDIDRVEAEASRWATTVYLPALARRSTLRPDEREAIAARLSLYIGLSLERIDRSRLTVTPKEMTEGLLADRSQKLAAFDMRRIVSSALAQPPARRSPGEHYVRTQLGYRTSLSYLPLVWDAARIDGFVPTSPPEWNYLDGYHADGLDRASHAAADRATMAQGYPPGGQELPLAADAMRANPAMRMLVVHGRYDALPASCASTEAQLAEIEPALRRRVTFVCVDSGHALFVGDAGIRKRVNRELKALILSQGRKTG</sequence>
<keyword evidence="1" id="KW-0732">Signal</keyword>
<dbReference type="Proteomes" id="UP000317894">
    <property type="component" value="Unassembled WGS sequence"/>
</dbReference>
<feature type="signal peptide" evidence="1">
    <location>
        <begin position="1"/>
        <end position="22"/>
    </location>
</feature>
<comment type="caution">
    <text evidence="2">The sequence shown here is derived from an EMBL/GenBank/DDBJ whole genome shotgun (WGS) entry which is preliminary data.</text>
</comment>
<evidence type="ECO:0000256" key="1">
    <source>
        <dbReference type="SAM" id="SignalP"/>
    </source>
</evidence>
<proteinExistence type="predicted"/>
<evidence type="ECO:0000313" key="3">
    <source>
        <dbReference type="Proteomes" id="UP000317894"/>
    </source>
</evidence>
<gene>
    <name evidence="2" type="ORF">FMM06_12245</name>
</gene>